<dbReference type="GO" id="GO:0008818">
    <property type="term" value="F:cobalamin 5'-phosphate synthase activity"/>
    <property type="evidence" value="ECO:0007669"/>
    <property type="project" value="UniProtKB-UniRule"/>
</dbReference>
<feature type="transmembrane region" description="Helical" evidence="19">
    <location>
        <begin position="195"/>
        <end position="212"/>
    </location>
</feature>
<evidence type="ECO:0000256" key="1">
    <source>
        <dbReference type="ARBA" id="ARBA00001946"/>
    </source>
</evidence>
<comment type="cofactor">
    <cofactor evidence="1 19">
        <name>Mg(2+)</name>
        <dbReference type="ChEBI" id="CHEBI:18420"/>
    </cofactor>
</comment>
<dbReference type="GO" id="GO:0009236">
    <property type="term" value="P:cobalamin biosynthetic process"/>
    <property type="evidence" value="ECO:0007669"/>
    <property type="project" value="UniProtKB-UniRule"/>
</dbReference>
<organism evidence="20 21">
    <name type="scientific">BD1-7 clade bacterium</name>
    <dbReference type="NCBI Taxonomy" id="2029982"/>
    <lineage>
        <taxon>Bacteria</taxon>
        <taxon>Pseudomonadati</taxon>
        <taxon>Pseudomonadota</taxon>
        <taxon>Gammaproteobacteria</taxon>
        <taxon>Cellvibrionales</taxon>
        <taxon>Spongiibacteraceae</taxon>
        <taxon>BD1-7 clade</taxon>
    </lineage>
</organism>
<evidence type="ECO:0000256" key="3">
    <source>
        <dbReference type="ARBA" id="ARBA00004663"/>
    </source>
</evidence>
<evidence type="ECO:0000256" key="5">
    <source>
        <dbReference type="ARBA" id="ARBA00013200"/>
    </source>
</evidence>
<reference evidence="20 21" key="1">
    <citation type="submission" date="2019-11" db="EMBL/GenBank/DDBJ databases">
        <authorList>
            <person name="Holert J."/>
        </authorList>
    </citation>
    <scope>NUCLEOTIDE SEQUENCE [LARGE SCALE GENOMIC DNA]</scope>
    <source>
        <strain evidence="20">SB11_3</strain>
    </source>
</reference>
<dbReference type="OrthoDB" id="9794626at2"/>
<feature type="transmembrane region" description="Helical" evidence="19">
    <location>
        <begin position="218"/>
        <end position="235"/>
    </location>
</feature>
<comment type="catalytic activity">
    <reaction evidence="17 19">
        <text>alpha-ribazole + adenosylcob(III)inamide-GDP = adenosylcob(III)alamin + GMP + H(+)</text>
        <dbReference type="Rhea" id="RHEA:16049"/>
        <dbReference type="ChEBI" id="CHEBI:10329"/>
        <dbReference type="ChEBI" id="CHEBI:15378"/>
        <dbReference type="ChEBI" id="CHEBI:18408"/>
        <dbReference type="ChEBI" id="CHEBI:58115"/>
        <dbReference type="ChEBI" id="CHEBI:60487"/>
        <dbReference type="EC" id="2.7.8.26"/>
    </reaction>
</comment>
<feature type="transmembrane region" description="Helical" evidence="19">
    <location>
        <begin position="109"/>
        <end position="129"/>
    </location>
</feature>
<dbReference type="NCBIfam" id="TIGR00317">
    <property type="entry name" value="cobS"/>
    <property type="match status" value="1"/>
</dbReference>
<keyword evidence="7 19" id="KW-1003">Cell membrane</keyword>
<feature type="transmembrane region" description="Helical" evidence="19">
    <location>
        <begin position="135"/>
        <end position="153"/>
    </location>
</feature>
<gene>
    <name evidence="20" type="primary">cobS_2</name>
    <name evidence="19" type="synonym">cobS</name>
    <name evidence="20" type="ORF">OPDIPICF_01314</name>
</gene>
<evidence type="ECO:0000256" key="12">
    <source>
        <dbReference type="ARBA" id="ARBA00022989"/>
    </source>
</evidence>
<keyword evidence="21" id="KW-1185">Reference proteome</keyword>
<evidence type="ECO:0000256" key="2">
    <source>
        <dbReference type="ARBA" id="ARBA00004651"/>
    </source>
</evidence>
<keyword evidence="13 19" id="KW-0472">Membrane</keyword>
<proteinExistence type="inferred from homology"/>
<evidence type="ECO:0000256" key="10">
    <source>
        <dbReference type="ARBA" id="ARBA00022692"/>
    </source>
</evidence>
<accession>A0A5S9PTW0</accession>
<dbReference type="GO" id="GO:0051073">
    <property type="term" value="F:adenosylcobinamide-GDP ribazoletransferase activity"/>
    <property type="evidence" value="ECO:0007669"/>
    <property type="project" value="UniProtKB-UniRule"/>
</dbReference>
<evidence type="ECO:0000256" key="16">
    <source>
        <dbReference type="ARBA" id="ARBA00032853"/>
    </source>
</evidence>
<dbReference type="Proteomes" id="UP000441399">
    <property type="component" value="Unassembled WGS sequence"/>
</dbReference>
<evidence type="ECO:0000256" key="7">
    <source>
        <dbReference type="ARBA" id="ARBA00022475"/>
    </source>
</evidence>
<evidence type="ECO:0000313" key="21">
    <source>
        <dbReference type="Proteomes" id="UP000441399"/>
    </source>
</evidence>
<feature type="transmembrane region" description="Helical" evidence="19">
    <location>
        <begin position="38"/>
        <end position="59"/>
    </location>
</feature>
<evidence type="ECO:0000256" key="13">
    <source>
        <dbReference type="ARBA" id="ARBA00023136"/>
    </source>
</evidence>
<evidence type="ECO:0000256" key="14">
    <source>
        <dbReference type="ARBA" id="ARBA00025228"/>
    </source>
</evidence>
<keyword evidence="12 19" id="KW-1133">Transmembrane helix</keyword>
<keyword evidence="8 19" id="KW-0169">Cobalamin biosynthesis</keyword>
<name>A0A5S9PTW0_9GAMM</name>
<dbReference type="InterPro" id="IPR003805">
    <property type="entry name" value="CobS"/>
</dbReference>
<keyword evidence="11 19" id="KW-0460">Magnesium</keyword>
<comment type="pathway">
    <text evidence="3 19">Cofactor biosynthesis; adenosylcobalamin biosynthesis; adenosylcobalamin from cob(II)yrinate a,c-diamide: step 7/7.</text>
</comment>
<evidence type="ECO:0000256" key="19">
    <source>
        <dbReference type="HAMAP-Rule" id="MF_00719"/>
    </source>
</evidence>
<dbReference type="PANTHER" id="PTHR34148:SF1">
    <property type="entry name" value="ADENOSYLCOBINAMIDE-GDP RIBAZOLETRANSFERASE"/>
    <property type="match status" value="1"/>
</dbReference>
<dbReference type="HAMAP" id="MF_00719">
    <property type="entry name" value="CobS"/>
    <property type="match status" value="1"/>
</dbReference>
<dbReference type="EMBL" id="CACSIO010000012">
    <property type="protein sequence ID" value="CAA0108190.1"/>
    <property type="molecule type" value="Genomic_DNA"/>
</dbReference>
<evidence type="ECO:0000313" key="20">
    <source>
        <dbReference type="EMBL" id="CAA0108190.1"/>
    </source>
</evidence>
<dbReference type="PANTHER" id="PTHR34148">
    <property type="entry name" value="ADENOSYLCOBINAMIDE-GDP RIBAZOLETRANSFERASE"/>
    <property type="match status" value="1"/>
</dbReference>
<evidence type="ECO:0000256" key="15">
    <source>
        <dbReference type="ARBA" id="ARBA00032605"/>
    </source>
</evidence>
<keyword evidence="10 19" id="KW-0812">Transmembrane</keyword>
<dbReference type="GO" id="GO:0005886">
    <property type="term" value="C:plasma membrane"/>
    <property type="evidence" value="ECO:0007669"/>
    <property type="project" value="UniProtKB-SubCell"/>
</dbReference>
<comment type="similarity">
    <text evidence="4 19">Belongs to the CobS family.</text>
</comment>
<evidence type="ECO:0000256" key="4">
    <source>
        <dbReference type="ARBA" id="ARBA00010561"/>
    </source>
</evidence>
<evidence type="ECO:0000256" key="6">
    <source>
        <dbReference type="ARBA" id="ARBA00015850"/>
    </source>
</evidence>
<keyword evidence="9 19" id="KW-0808">Transferase</keyword>
<sequence>MHKELKKIIAAFIQFSRLPIRANTLDQQLFDQSATYLPLVGLVIGCIGALAFCLTNIYFDATIAAIVSITVTCAVTGAIHEDGFADCCDGLFGGYTPEKRLQIMKDSRVGTFGVMGLILLTLLKVQLISGLGEHTVIALITTHVLARIVPLWIMQLSKYVRSSVNTESETLTNTGTANEDTYTAKMTNTIATQPIFASRVTIAALVIALILFSTPLVATMLAILTVSTLLLNLLFRQKLGGYNGDCLGASEQVGEVIVLMIFAAYW</sequence>
<evidence type="ECO:0000256" key="17">
    <source>
        <dbReference type="ARBA" id="ARBA00048623"/>
    </source>
</evidence>
<dbReference type="Pfam" id="PF02654">
    <property type="entry name" value="CobS"/>
    <property type="match status" value="1"/>
</dbReference>
<dbReference type="UniPathway" id="UPA00148">
    <property type="reaction ID" value="UER00238"/>
</dbReference>
<protein>
    <recommendedName>
        <fullName evidence="6 19">Adenosylcobinamide-GDP ribazoletransferase</fullName>
        <ecNumber evidence="5 19">2.7.8.26</ecNumber>
    </recommendedName>
    <alternativeName>
        <fullName evidence="16 19">Cobalamin synthase</fullName>
    </alternativeName>
    <alternativeName>
        <fullName evidence="15 19">Cobalamin-5'-phosphate synthase</fullName>
    </alternativeName>
</protein>
<comment type="function">
    <text evidence="14 19">Joins adenosylcobinamide-GDP and alpha-ribazole to generate adenosylcobalamin (Ado-cobalamin). Also synthesizes adenosylcobalamin 5'-phosphate from adenosylcobinamide-GDP and alpha-ribazole 5'-phosphate.</text>
</comment>
<dbReference type="EC" id="2.7.8.26" evidence="5 19"/>
<evidence type="ECO:0000256" key="8">
    <source>
        <dbReference type="ARBA" id="ARBA00022573"/>
    </source>
</evidence>
<comment type="catalytic activity">
    <reaction evidence="18 19">
        <text>alpha-ribazole 5'-phosphate + adenosylcob(III)inamide-GDP = adenosylcob(III)alamin 5'-phosphate + GMP + H(+)</text>
        <dbReference type="Rhea" id="RHEA:23560"/>
        <dbReference type="ChEBI" id="CHEBI:15378"/>
        <dbReference type="ChEBI" id="CHEBI:57918"/>
        <dbReference type="ChEBI" id="CHEBI:58115"/>
        <dbReference type="ChEBI" id="CHEBI:60487"/>
        <dbReference type="ChEBI" id="CHEBI:60493"/>
        <dbReference type="EC" id="2.7.8.26"/>
    </reaction>
</comment>
<evidence type="ECO:0000256" key="18">
    <source>
        <dbReference type="ARBA" id="ARBA00049504"/>
    </source>
</evidence>
<evidence type="ECO:0000256" key="11">
    <source>
        <dbReference type="ARBA" id="ARBA00022842"/>
    </source>
</evidence>
<evidence type="ECO:0000256" key="9">
    <source>
        <dbReference type="ARBA" id="ARBA00022679"/>
    </source>
</evidence>
<dbReference type="AlphaFoldDB" id="A0A5S9PTW0"/>
<comment type="subcellular location">
    <subcellularLocation>
        <location evidence="2 19">Cell membrane</location>
        <topology evidence="2 19">Multi-pass membrane protein</topology>
    </subcellularLocation>
</comment>